<keyword evidence="1" id="KW-0472">Membrane</keyword>
<evidence type="ECO:0008006" key="4">
    <source>
        <dbReference type="Google" id="ProtNLM"/>
    </source>
</evidence>
<accession>A0A0G0PTT1</accession>
<name>A0A0G0PTT1_9BACT</name>
<dbReference type="InterPro" id="IPR012902">
    <property type="entry name" value="N_methyl_site"/>
</dbReference>
<gene>
    <name evidence="2" type="ORF">UT17_C0001G0120</name>
</gene>
<keyword evidence="1" id="KW-0812">Transmembrane</keyword>
<comment type="caution">
    <text evidence="2">The sequence shown here is derived from an EMBL/GenBank/DDBJ whole genome shotgun (WGS) entry which is preliminary data.</text>
</comment>
<dbReference type="Proteomes" id="UP000034774">
    <property type="component" value="Unassembled WGS sequence"/>
</dbReference>
<sequence length="162" mass="17915">MKLKLKIKNYKSSRFAIKIHNGFTVVELLIYMALLTIFLLVLLDVFTTTLNFKLQSEAVSTLNQDTRSILGNLNYNIYNSGSATIISSSKLSLDSGAKVYELLGGDLLLNSVKLNSLDTKIDNITFTKIGQTIQILFTLESLITTIGGPRTQTVSTTLGLRY</sequence>
<proteinExistence type="predicted"/>
<dbReference type="EMBL" id="LBVU01000001">
    <property type="protein sequence ID" value="KKQ92741.1"/>
    <property type="molecule type" value="Genomic_DNA"/>
</dbReference>
<organism evidence="2 3">
    <name type="scientific">Candidatus Woesebacteria bacterium GW2011_GWB1_39_10</name>
    <dbReference type="NCBI Taxonomy" id="1618572"/>
    <lineage>
        <taxon>Bacteria</taxon>
        <taxon>Candidatus Woeseibacteriota</taxon>
    </lineage>
</organism>
<dbReference type="AlphaFoldDB" id="A0A0G0PTT1"/>
<reference evidence="2 3" key="1">
    <citation type="journal article" date="2015" name="Nature">
        <title>rRNA introns, odd ribosomes, and small enigmatic genomes across a large radiation of phyla.</title>
        <authorList>
            <person name="Brown C.T."/>
            <person name="Hug L.A."/>
            <person name="Thomas B.C."/>
            <person name="Sharon I."/>
            <person name="Castelle C.J."/>
            <person name="Singh A."/>
            <person name="Wilkins M.J."/>
            <person name="Williams K.H."/>
            <person name="Banfield J.F."/>
        </authorList>
    </citation>
    <scope>NUCLEOTIDE SEQUENCE [LARGE SCALE GENOMIC DNA]</scope>
</reference>
<evidence type="ECO:0000313" key="3">
    <source>
        <dbReference type="Proteomes" id="UP000034774"/>
    </source>
</evidence>
<dbReference type="STRING" id="1618572.UT17_C0001G0120"/>
<evidence type="ECO:0000313" key="2">
    <source>
        <dbReference type="EMBL" id="KKQ92741.1"/>
    </source>
</evidence>
<protein>
    <recommendedName>
        <fullName evidence="4">Prepilin-type N-terminal cleavage/methylation domain-containing protein</fullName>
    </recommendedName>
</protein>
<keyword evidence="1" id="KW-1133">Transmembrane helix</keyword>
<dbReference type="Pfam" id="PF07963">
    <property type="entry name" value="N_methyl"/>
    <property type="match status" value="1"/>
</dbReference>
<evidence type="ECO:0000256" key="1">
    <source>
        <dbReference type="SAM" id="Phobius"/>
    </source>
</evidence>
<feature type="transmembrane region" description="Helical" evidence="1">
    <location>
        <begin position="21"/>
        <end position="43"/>
    </location>
</feature>